<evidence type="ECO:0000256" key="2">
    <source>
        <dbReference type="ARBA" id="ARBA00023125"/>
    </source>
</evidence>
<dbReference type="RefSeq" id="WP_012823976.1">
    <property type="nucleotide sequence ID" value="NC_013422.1"/>
</dbReference>
<dbReference type="PROSITE" id="PS50949">
    <property type="entry name" value="HTH_GNTR"/>
    <property type="match status" value="1"/>
</dbReference>
<feature type="domain" description="HTH gntR-type" evidence="5">
    <location>
        <begin position="18"/>
        <end position="85"/>
    </location>
</feature>
<dbReference type="STRING" id="555778.Hneap_1104"/>
<dbReference type="eggNOG" id="COG1802">
    <property type="taxonomic scope" value="Bacteria"/>
</dbReference>
<evidence type="ECO:0000256" key="1">
    <source>
        <dbReference type="ARBA" id="ARBA00023015"/>
    </source>
</evidence>
<dbReference type="EMBL" id="CP001801">
    <property type="protein sequence ID" value="ACX95940.1"/>
    <property type="molecule type" value="Genomic_DNA"/>
</dbReference>
<sequence length="266" mass="30053">MTPPLRFPVKQPRSAKTPALAERVYAQVKKALFNFELLPGERFSEKTVAELTGASRTPVREALTRLAREGFLSVQNRSGWRVNELDFAVFDQLYEVRTIVELASIDRLTAQTEPSGVNELAAIWQVPEAERLADGPAVFTLDEQFHNQLVAATGNAELHRIHTGVTERIRIVRQLDFTESHRIEATYNEHAAILAAIAQHRGNEAKRLLQTHIELSRQSVRKISLHRLYEARERMRERAASLNPVSETETGGIRPNPLVTPQENLV</sequence>
<dbReference type="CDD" id="cd07377">
    <property type="entry name" value="WHTH_GntR"/>
    <property type="match status" value="1"/>
</dbReference>
<dbReference type="PANTHER" id="PTHR43537:SF45">
    <property type="entry name" value="GNTR FAMILY REGULATORY PROTEIN"/>
    <property type="match status" value="1"/>
</dbReference>
<dbReference type="Proteomes" id="UP000009102">
    <property type="component" value="Chromosome"/>
</dbReference>
<dbReference type="SUPFAM" id="SSF46785">
    <property type="entry name" value="Winged helix' DNA-binding domain"/>
    <property type="match status" value="1"/>
</dbReference>
<dbReference type="InterPro" id="IPR008920">
    <property type="entry name" value="TF_FadR/GntR_C"/>
</dbReference>
<dbReference type="InterPro" id="IPR036388">
    <property type="entry name" value="WH-like_DNA-bd_sf"/>
</dbReference>
<protein>
    <submittedName>
        <fullName evidence="6">Transcriptional regulator, GntR family</fullName>
    </submittedName>
</protein>
<evidence type="ECO:0000313" key="6">
    <source>
        <dbReference type="EMBL" id="ACX95940.1"/>
    </source>
</evidence>
<gene>
    <name evidence="6" type="ordered locus">Hneap_1104</name>
</gene>
<dbReference type="InterPro" id="IPR000524">
    <property type="entry name" value="Tscrpt_reg_HTH_GntR"/>
</dbReference>
<dbReference type="SMART" id="SM00895">
    <property type="entry name" value="FCD"/>
    <property type="match status" value="1"/>
</dbReference>
<dbReference type="InterPro" id="IPR011711">
    <property type="entry name" value="GntR_C"/>
</dbReference>
<dbReference type="Gene3D" id="1.20.120.530">
    <property type="entry name" value="GntR ligand-binding domain-like"/>
    <property type="match status" value="1"/>
</dbReference>
<dbReference type="OrthoDB" id="6627771at2"/>
<dbReference type="Pfam" id="PF07729">
    <property type="entry name" value="FCD"/>
    <property type="match status" value="1"/>
</dbReference>
<organism evidence="6 7">
    <name type="scientific">Halothiobacillus neapolitanus (strain ATCC 23641 / DSM 15147 / CIP 104769 / NCIMB 8539 / c2)</name>
    <name type="common">Thiobacillus neapolitanus</name>
    <dbReference type="NCBI Taxonomy" id="555778"/>
    <lineage>
        <taxon>Bacteria</taxon>
        <taxon>Pseudomonadati</taxon>
        <taxon>Pseudomonadota</taxon>
        <taxon>Gammaproteobacteria</taxon>
        <taxon>Chromatiales</taxon>
        <taxon>Halothiobacillaceae</taxon>
        <taxon>Halothiobacillus</taxon>
    </lineage>
</organism>
<name>D0KZR7_HALNC</name>
<dbReference type="InterPro" id="IPR036390">
    <property type="entry name" value="WH_DNA-bd_sf"/>
</dbReference>
<accession>D0KZR7</accession>
<evidence type="ECO:0000256" key="4">
    <source>
        <dbReference type="SAM" id="MobiDB-lite"/>
    </source>
</evidence>
<dbReference type="HOGENOM" id="CLU_017584_5_2_6"/>
<feature type="region of interest" description="Disordered" evidence="4">
    <location>
        <begin position="237"/>
        <end position="266"/>
    </location>
</feature>
<dbReference type="GO" id="GO:0003700">
    <property type="term" value="F:DNA-binding transcription factor activity"/>
    <property type="evidence" value="ECO:0007669"/>
    <property type="project" value="InterPro"/>
</dbReference>
<dbReference type="Pfam" id="PF00392">
    <property type="entry name" value="GntR"/>
    <property type="match status" value="1"/>
</dbReference>
<dbReference type="AlphaFoldDB" id="D0KZR7"/>
<dbReference type="GO" id="GO:0003677">
    <property type="term" value="F:DNA binding"/>
    <property type="evidence" value="ECO:0007669"/>
    <property type="project" value="UniProtKB-KW"/>
</dbReference>
<dbReference type="PANTHER" id="PTHR43537">
    <property type="entry name" value="TRANSCRIPTIONAL REGULATOR, GNTR FAMILY"/>
    <property type="match status" value="1"/>
</dbReference>
<proteinExistence type="predicted"/>
<keyword evidence="3" id="KW-0804">Transcription</keyword>
<dbReference type="Gene3D" id="1.10.10.10">
    <property type="entry name" value="Winged helix-like DNA-binding domain superfamily/Winged helix DNA-binding domain"/>
    <property type="match status" value="1"/>
</dbReference>
<evidence type="ECO:0000259" key="5">
    <source>
        <dbReference type="PROSITE" id="PS50949"/>
    </source>
</evidence>
<evidence type="ECO:0000313" key="7">
    <source>
        <dbReference type="Proteomes" id="UP000009102"/>
    </source>
</evidence>
<dbReference type="SMART" id="SM00345">
    <property type="entry name" value="HTH_GNTR"/>
    <property type="match status" value="1"/>
</dbReference>
<evidence type="ECO:0000256" key="3">
    <source>
        <dbReference type="ARBA" id="ARBA00023163"/>
    </source>
</evidence>
<dbReference type="SUPFAM" id="SSF48008">
    <property type="entry name" value="GntR ligand-binding domain-like"/>
    <property type="match status" value="1"/>
</dbReference>
<reference evidence="6 7" key="1">
    <citation type="submission" date="2009-10" db="EMBL/GenBank/DDBJ databases">
        <title>Complete sequence of Halothiobacillus neapolitanus c2.</title>
        <authorList>
            <consortium name="US DOE Joint Genome Institute"/>
            <person name="Lucas S."/>
            <person name="Copeland A."/>
            <person name="Lapidus A."/>
            <person name="Glavina del Rio T."/>
            <person name="Tice H."/>
            <person name="Bruce D."/>
            <person name="Goodwin L."/>
            <person name="Pitluck S."/>
            <person name="Davenport K."/>
            <person name="Brettin T."/>
            <person name="Detter J.C."/>
            <person name="Han C."/>
            <person name="Tapia R."/>
            <person name="Larimer F."/>
            <person name="Land M."/>
            <person name="Hauser L."/>
            <person name="Kyrpides N."/>
            <person name="Mikhailova N."/>
            <person name="Kerfeld C."/>
            <person name="Cannon G."/>
            <person name="Heinhort S."/>
        </authorList>
    </citation>
    <scope>NUCLEOTIDE SEQUENCE [LARGE SCALE GENOMIC DNA]</scope>
    <source>
        <strain evidence="7">ATCC 23641 / c2</strain>
    </source>
</reference>
<dbReference type="KEGG" id="hna:Hneap_1104"/>
<keyword evidence="7" id="KW-1185">Reference proteome</keyword>
<keyword evidence="2" id="KW-0238">DNA-binding</keyword>
<keyword evidence="1" id="KW-0805">Transcription regulation</keyword>